<evidence type="ECO:0000259" key="1">
    <source>
        <dbReference type="Pfam" id="PF17775"/>
    </source>
</evidence>
<dbReference type="Gene3D" id="3.10.450.50">
    <property type="match status" value="1"/>
</dbReference>
<accession>A0A840RTA1</accession>
<dbReference type="AlphaFoldDB" id="A0A840RTA1"/>
<sequence length="147" mass="16517">MSTPADALCPCGGGQFAACCGRFLMQLAVPQTAQELMRSRYTAYTLRDDAYLSVTWHRSTRPAAANITRDDKGMKWLGLEIRKHATEGDHATVEFVARYKLAGRAERMHEVSQFVREPTGGDGSAQEVEKTLRWFYVDGVFPEKKKL</sequence>
<protein>
    <submittedName>
        <fullName evidence="2">SEC-C motif-containing protein</fullName>
    </submittedName>
</protein>
<feature type="domain" description="YchJ-like middle NTF2-like" evidence="1">
    <location>
        <begin position="32"/>
        <end position="139"/>
    </location>
</feature>
<proteinExistence type="predicted"/>
<keyword evidence="3" id="KW-1185">Reference proteome</keyword>
<dbReference type="Proteomes" id="UP000571084">
    <property type="component" value="Unassembled WGS sequence"/>
</dbReference>
<reference evidence="2 3" key="1">
    <citation type="submission" date="2020-08" db="EMBL/GenBank/DDBJ databases">
        <title>Genomic Encyclopedia of Type Strains, Phase IV (KMG-IV): sequencing the most valuable type-strain genomes for metagenomic binning, comparative biology and taxonomic classification.</title>
        <authorList>
            <person name="Goeker M."/>
        </authorList>
    </citation>
    <scope>NUCLEOTIDE SEQUENCE [LARGE SCALE GENOMIC DNA]</scope>
    <source>
        <strain evidence="2 3">DSM 23240</strain>
    </source>
</reference>
<dbReference type="InterPro" id="IPR048469">
    <property type="entry name" value="YchJ-like_M"/>
</dbReference>
<organism evidence="2 3">
    <name type="scientific">Glaciimonas immobilis</name>
    <dbReference type="NCBI Taxonomy" id="728004"/>
    <lineage>
        <taxon>Bacteria</taxon>
        <taxon>Pseudomonadati</taxon>
        <taxon>Pseudomonadota</taxon>
        <taxon>Betaproteobacteria</taxon>
        <taxon>Burkholderiales</taxon>
        <taxon>Oxalobacteraceae</taxon>
        <taxon>Glaciimonas</taxon>
    </lineage>
</organism>
<evidence type="ECO:0000313" key="2">
    <source>
        <dbReference type="EMBL" id="MBB5199689.1"/>
    </source>
</evidence>
<evidence type="ECO:0000313" key="3">
    <source>
        <dbReference type="Proteomes" id="UP000571084"/>
    </source>
</evidence>
<dbReference type="EMBL" id="JACHHQ010000003">
    <property type="protein sequence ID" value="MBB5199689.1"/>
    <property type="molecule type" value="Genomic_DNA"/>
</dbReference>
<dbReference type="InterPro" id="IPR032710">
    <property type="entry name" value="NTF2-like_dom_sf"/>
</dbReference>
<gene>
    <name evidence="2" type="ORF">HNR39_001521</name>
</gene>
<dbReference type="Pfam" id="PF17775">
    <property type="entry name" value="YchJ_M-like"/>
    <property type="match status" value="1"/>
</dbReference>
<name>A0A840RTA1_9BURK</name>
<comment type="caution">
    <text evidence="2">The sequence shown here is derived from an EMBL/GenBank/DDBJ whole genome shotgun (WGS) entry which is preliminary data.</text>
</comment>
<dbReference type="SUPFAM" id="SSF54427">
    <property type="entry name" value="NTF2-like"/>
    <property type="match status" value="1"/>
</dbReference>